<dbReference type="EMBL" id="JAIWYP010000002">
    <property type="protein sequence ID" value="KAH3868155.1"/>
    <property type="molecule type" value="Genomic_DNA"/>
</dbReference>
<comment type="caution">
    <text evidence="2">The sequence shown here is derived from an EMBL/GenBank/DDBJ whole genome shotgun (WGS) entry which is preliminary data.</text>
</comment>
<gene>
    <name evidence="2" type="ORF">DPMN_031295</name>
</gene>
<sequence length="54" mass="6004">MFGFSTSDSRPDSEHRYNKEGGWYGEASGPVSEPVDEQYLAVKLTPVAWEAQPV</sequence>
<evidence type="ECO:0000256" key="1">
    <source>
        <dbReference type="SAM" id="MobiDB-lite"/>
    </source>
</evidence>
<feature type="region of interest" description="Disordered" evidence="1">
    <location>
        <begin position="1"/>
        <end position="30"/>
    </location>
</feature>
<reference evidence="2" key="2">
    <citation type="submission" date="2020-11" db="EMBL/GenBank/DDBJ databases">
        <authorList>
            <person name="McCartney M.A."/>
            <person name="Auch B."/>
            <person name="Kono T."/>
            <person name="Mallez S."/>
            <person name="Becker A."/>
            <person name="Gohl D.M."/>
            <person name="Silverstein K.A.T."/>
            <person name="Koren S."/>
            <person name="Bechman K.B."/>
            <person name="Herman A."/>
            <person name="Abrahante J.E."/>
            <person name="Garbe J."/>
        </authorList>
    </citation>
    <scope>NUCLEOTIDE SEQUENCE</scope>
    <source>
        <strain evidence="2">Duluth1</strain>
        <tissue evidence="2">Whole animal</tissue>
    </source>
</reference>
<evidence type="ECO:0000313" key="2">
    <source>
        <dbReference type="EMBL" id="KAH3868155.1"/>
    </source>
</evidence>
<dbReference type="AlphaFoldDB" id="A0A9D4RJ63"/>
<proteinExistence type="predicted"/>
<name>A0A9D4RJ63_DREPO</name>
<evidence type="ECO:0000313" key="3">
    <source>
        <dbReference type="Proteomes" id="UP000828390"/>
    </source>
</evidence>
<feature type="compositionally biased region" description="Basic and acidic residues" evidence="1">
    <location>
        <begin position="9"/>
        <end position="19"/>
    </location>
</feature>
<accession>A0A9D4RJ63</accession>
<keyword evidence="3" id="KW-1185">Reference proteome</keyword>
<dbReference type="Proteomes" id="UP000828390">
    <property type="component" value="Unassembled WGS sequence"/>
</dbReference>
<protein>
    <submittedName>
        <fullName evidence="2">Uncharacterized protein</fullName>
    </submittedName>
</protein>
<reference evidence="2" key="1">
    <citation type="journal article" date="2019" name="bioRxiv">
        <title>The Genome of the Zebra Mussel, Dreissena polymorpha: A Resource for Invasive Species Research.</title>
        <authorList>
            <person name="McCartney M.A."/>
            <person name="Auch B."/>
            <person name="Kono T."/>
            <person name="Mallez S."/>
            <person name="Zhang Y."/>
            <person name="Obille A."/>
            <person name="Becker A."/>
            <person name="Abrahante J.E."/>
            <person name="Garbe J."/>
            <person name="Badalamenti J.P."/>
            <person name="Herman A."/>
            <person name="Mangelson H."/>
            <person name="Liachko I."/>
            <person name="Sullivan S."/>
            <person name="Sone E.D."/>
            <person name="Koren S."/>
            <person name="Silverstein K.A.T."/>
            <person name="Beckman K.B."/>
            <person name="Gohl D.M."/>
        </authorList>
    </citation>
    <scope>NUCLEOTIDE SEQUENCE</scope>
    <source>
        <strain evidence="2">Duluth1</strain>
        <tissue evidence="2">Whole animal</tissue>
    </source>
</reference>
<organism evidence="2 3">
    <name type="scientific">Dreissena polymorpha</name>
    <name type="common">Zebra mussel</name>
    <name type="synonym">Mytilus polymorpha</name>
    <dbReference type="NCBI Taxonomy" id="45954"/>
    <lineage>
        <taxon>Eukaryota</taxon>
        <taxon>Metazoa</taxon>
        <taxon>Spiralia</taxon>
        <taxon>Lophotrochozoa</taxon>
        <taxon>Mollusca</taxon>
        <taxon>Bivalvia</taxon>
        <taxon>Autobranchia</taxon>
        <taxon>Heteroconchia</taxon>
        <taxon>Euheterodonta</taxon>
        <taxon>Imparidentia</taxon>
        <taxon>Neoheterodontei</taxon>
        <taxon>Myida</taxon>
        <taxon>Dreissenoidea</taxon>
        <taxon>Dreissenidae</taxon>
        <taxon>Dreissena</taxon>
    </lineage>
</organism>